<evidence type="ECO:0000313" key="13">
    <source>
        <dbReference type="EMBL" id="OGG03603.1"/>
    </source>
</evidence>
<keyword evidence="3 10" id="KW-0436">Ligase</keyword>
<dbReference type="SUPFAM" id="SSF52374">
    <property type="entry name" value="Nucleotidylyl transferase"/>
    <property type="match status" value="1"/>
</dbReference>
<evidence type="ECO:0000313" key="14">
    <source>
        <dbReference type="Proteomes" id="UP000176665"/>
    </source>
</evidence>
<dbReference type="GO" id="GO:0006438">
    <property type="term" value="P:valyl-tRNA aminoacylation"/>
    <property type="evidence" value="ECO:0007669"/>
    <property type="project" value="UniProtKB-UniRule"/>
</dbReference>
<keyword evidence="4 10" id="KW-0547">Nucleotide-binding</keyword>
<evidence type="ECO:0000256" key="3">
    <source>
        <dbReference type="ARBA" id="ARBA00022598"/>
    </source>
</evidence>
<dbReference type="InterPro" id="IPR002303">
    <property type="entry name" value="Valyl-tRNA_ligase"/>
</dbReference>
<evidence type="ECO:0000256" key="7">
    <source>
        <dbReference type="ARBA" id="ARBA00023146"/>
    </source>
</evidence>
<comment type="catalytic activity">
    <reaction evidence="8">
        <text>tRNA(Val) + L-valine + ATP = L-valyl-tRNA(Val) + AMP + diphosphate</text>
        <dbReference type="Rhea" id="RHEA:10704"/>
        <dbReference type="Rhea" id="RHEA-COMP:9672"/>
        <dbReference type="Rhea" id="RHEA-COMP:9708"/>
        <dbReference type="ChEBI" id="CHEBI:30616"/>
        <dbReference type="ChEBI" id="CHEBI:33019"/>
        <dbReference type="ChEBI" id="CHEBI:57762"/>
        <dbReference type="ChEBI" id="CHEBI:78442"/>
        <dbReference type="ChEBI" id="CHEBI:78537"/>
        <dbReference type="ChEBI" id="CHEBI:456215"/>
        <dbReference type="EC" id="6.1.1.9"/>
    </reaction>
</comment>
<dbReference type="InterPro" id="IPR002300">
    <property type="entry name" value="aa-tRNA-synth_Ia"/>
</dbReference>
<dbReference type="PANTHER" id="PTHR11946:SF93">
    <property type="entry name" value="VALINE--TRNA LIGASE, CHLOROPLASTIC_MITOCHONDRIAL 2"/>
    <property type="match status" value="1"/>
</dbReference>
<organism evidence="13 14">
    <name type="scientific">Candidatus Gottesmanbacteria bacterium RBG_16_37_8</name>
    <dbReference type="NCBI Taxonomy" id="1798371"/>
    <lineage>
        <taxon>Bacteria</taxon>
        <taxon>Candidatus Gottesmaniibacteriota</taxon>
    </lineage>
</organism>
<dbReference type="PANTHER" id="PTHR11946">
    <property type="entry name" value="VALYL-TRNA SYNTHETASES"/>
    <property type="match status" value="1"/>
</dbReference>
<dbReference type="GO" id="GO:0005524">
    <property type="term" value="F:ATP binding"/>
    <property type="evidence" value="ECO:0007669"/>
    <property type="project" value="UniProtKB-KW"/>
</dbReference>
<dbReference type="InterPro" id="IPR001412">
    <property type="entry name" value="aa-tRNA-synth_I_CS"/>
</dbReference>
<keyword evidence="2" id="KW-0963">Cytoplasm</keyword>
<dbReference type="InterPro" id="IPR033705">
    <property type="entry name" value="Anticodon_Ia_Val"/>
</dbReference>
<dbReference type="InterPro" id="IPR013155">
    <property type="entry name" value="M/V/L/I-tRNA-synth_anticd-bd"/>
</dbReference>
<feature type="domain" description="Aminoacyl-tRNA synthetase class Ia" evidence="11">
    <location>
        <begin position="14"/>
        <end position="573"/>
    </location>
</feature>
<dbReference type="Proteomes" id="UP000176665">
    <property type="component" value="Unassembled WGS sequence"/>
</dbReference>
<comment type="caution">
    <text evidence="13">The sequence shown here is derived from an EMBL/GenBank/DDBJ whole genome shotgun (WGS) entry which is preliminary data.</text>
</comment>
<evidence type="ECO:0000256" key="4">
    <source>
        <dbReference type="ARBA" id="ARBA00022741"/>
    </source>
</evidence>
<dbReference type="CDD" id="cd07962">
    <property type="entry name" value="Anticodon_Ia_Val"/>
    <property type="match status" value="1"/>
</dbReference>
<evidence type="ECO:0000256" key="9">
    <source>
        <dbReference type="NCBIfam" id="TIGR00422"/>
    </source>
</evidence>
<dbReference type="GO" id="GO:0004832">
    <property type="term" value="F:valine-tRNA ligase activity"/>
    <property type="evidence" value="ECO:0007669"/>
    <property type="project" value="UniProtKB-UniRule"/>
</dbReference>
<dbReference type="EMBL" id="MFJA01000022">
    <property type="protein sequence ID" value="OGG03603.1"/>
    <property type="molecule type" value="Genomic_DNA"/>
</dbReference>
<dbReference type="NCBIfam" id="NF004349">
    <property type="entry name" value="PRK05729.1"/>
    <property type="match status" value="1"/>
</dbReference>
<name>A0A1F5YU58_9BACT</name>
<dbReference type="SUPFAM" id="SSF50677">
    <property type="entry name" value="ValRS/IleRS/LeuRS editing domain"/>
    <property type="match status" value="1"/>
</dbReference>
<evidence type="ECO:0000259" key="12">
    <source>
        <dbReference type="Pfam" id="PF08264"/>
    </source>
</evidence>
<dbReference type="STRING" id="1798371.A2W14_03445"/>
<evidence type="ECO:0000256" key="5">
    <source>
        <dbReference type="ARBA" id="ARBA00022840"/>
    </source>
</evidence>
<dbReference type="EC" id="6.1.1.9" evidence="1 9"/>
<dbReference type="NCBIfam" id="TIGR00422">
    <property type="entry name" value="valS"/>
    <property type="match status" value="1"/>
</dbReference>
<feature type="domain" description="Methionyl/Valyl/Leucyl/Isoleucyl-tRNA synthetase anticodon-binding" evidence="12">
    <location>
        <begin position="625"/>
        <end position="726"/>
    </location>
</feature>
<dbReference type="GO" id="GO:0002161">
    <property type="term" value="F:aminoacyl-tRNA deacylase activity"/>
    <property type="evidence" value="ECO:0007669"/>
    <property type="project" value="InterPro"/>
</dbReference>
<dbReference type="Pfam" id="PF08264">
    <property type="entry name" value="Anticodon_1"/>
    <property type="match status" value="1"/>
</dbReference>
<dbReference type="InterPro" id="IPR009080">
    <property type="entry name" value="tRNAsynth_Ia_anticodon-bd"/>
</dbReference>
<dbReference type="PRINTS" id="PR00986">
    <property type="entry name" value="TRNASYNTHVAL"/>
</dbReference>
<evidence type="ECO:0000256" key="1">
    <source>
        <dbReference type="ARBA" id="ARBA00013169"/>
    </source>
</evidence>
<proteinExistence type="inferred from homology"/>
<dbReference type="AlphaFoldDB" id="A0A1F5YU58"/>
<dbReference type="CDD" id="cd00817">
    <property type="entry name" value="ValRS_core"/>
    <property type="match status" value="1"/>
</dbReference>
<dbReference type="InterPro" id="IPR009008">
    <property type="entry name" value="Val/Leu/Ile-tRNA-synth_edit"/>
</dbReference>
<dbReference type="SUPFAM" id="SSF47323">
    <property type="entry name" value="Anticodon-binding domain of a subclass of class I aminoacyl-tRNA synthetases"/>
    <property type="match status" value="1"/>
</dbReference>
<evidence type="ECO:0000256" key="2">
    <source>
        <dbReference type="ARBA" id="ARBA00022490"/>
    </source>
</evidence>
<dbReference type="Gene3D" id="1.10.730.10">
    <property type="entry name" value="Isoleucyl-tRNA Synthetase, Domain 1"/>
    <property type="match status" value="1"/>
</dbReference>
<accession>A0A1F5YU58</accession>
<evidence type="ECO:0000256" key="6">
    <source>
        <dbReference type="ARBA" id="ARBA00022917"/>
    </source>
</evidence>
<dbReference type="InterPro" id="IPR014729">
    <property type="entry name" value="Rossmann-like_a/b/a_fold"/>
</dbReference>
<dbReference type="Pfam" id="PF00133">
    <property type="entry name" value="tRNA-synt_1"/>
    <property type="match status" value="1"/>
</dbReference>
<evidence type="ECO:0000256" key="8">
    <source>
        <dbReference type="ARBA" id="ARBA00047552"/>
    </source>
</evidence>
<evidence type="ECO:0000256" key="10">
    <source>
        <dbReference type="RuleBase" id="RU363035"/>
    </source>
</evidence>
<dbReference type="GO" id="GO:0005829">
    <property type="term" value="C:cytosol"/>
    <property type="evidence" value="ECO:0007669"/>
    <property type="project" value="TreeGrafter"/>
</dbReference>
<gene>
    <name evidence="13" type="ORF">A2W14_03445</name>
</gene>
<sequence>MDKVYKHQDIEKEWYSLWEKEGYFTPGNDKTKKQFSIILPPPNANADLHLGHAMYVIEDIMIRYHRMKGDATLWLPGADHAGFETQFVFEKILQKKGKSRFDFDSETLYKMIWDFVQANRGNMENQLKRLGFSLDWTRQVFTLDAKIIKIVQQTFKKLYDDGLLYRSKRLVNYCTRCGTGFSDLEVKYVERVDPLYYMKYGPFTIATSRPETKFRDTALAVNPKDKRYKETIGKTYEIMGLLGPIKMKVIPDPLVDPKFGTGIMKVTPAHDPHDFELGQKFDLPATPIIDFSGKMDFSWFLSQKNINPKYKARAEKYHGKKVLAVRTMMVEDLKEDDLLLKTDENYTHRIGTCYKCGTVIEPLPLPQWYIKIRPLADAAVKAILSKKIKFAPKKQEKTALQWLNNFHDWNISRQIVWGIRIPAWKCLKCGSDEWIVTSGEKPDKCPNCRGTDLEQDKDTFDTWFSSGQWPFATLQVNHEGDYEYFYPTSVMETGYDILPWWVCRMIMLGIYAVGEIPFQTVCLHGLVRDKNGRKMSKSKGNVINPLVMADLYGADALRFALIYGTAFGNDVPMSEDKIRGMRNFSNKLWNIGRFIKMNFESFQNEKKSIDLKSKIPEKNLTDQNDQKLLRDLDAVIKNTTKSIEEYRFDKGAESLYEFIWHNLADKYIESVKERLKNYDEKALNVLTYVFLTSLKLLHPFMPFITEEINKQLSGKNSPLIISTWPKLL</sequence>
<protein>
    <recommendedName>
        <fullName evidence="1 9">Valine--tRNA ligase</fullName>
        <ecNumber evidence="1 9">6.1.1.9</ecNumber>
    </recommendedName>
</protein>
<comment type="similarity">
    <text evidence="10">Belongs to the class-I aminoacyl-tRNA synthetase family.</text>
</comment>
<keyword evidence="5 10" id="KW-0067">ATP-binding</keyword>
<keyword evidence="7 10" id="KW-0030">Aminoacyl-tRNA synthetase</keyword>
<reference evidence="13 14" key="1">
    <citation type="journal article" date="2016" name="Nat. Commun.">
        <title>Thousands of microbial genomes shed light on interconnected biogeochemical processes in an aquifer system.</title>
        <authorList>
            <person name="Anantharaman K."/>
            <person name="Brown C.T."/>
            <person name="Hug L.A."/>
            <person name="Sharon I."/>
            <person name="Castelle C.J."/>
            <person name="Probst A.J."/>
            <person name="Thomas B.C."/>
            <person name="Singh A."/>
            <person name="Wilkins M.J."/>
            <person name="Karaoz U."/>
            <person name="Brodie E.L."/>
            <person name="Williams K.H."/>
            <person name="Hubbard S.S."/>
            <person name="Banfield J.F."/>
        </authorList>
    </citation>
    <scope>NUCLEOTIDE SEQUENCE [LARGE SCALE GENOMIC DNA]</scope>
</reference>
<dbReference type="Gene3D" id="3.40.50.620">
    <property type="entry name" value="HUPs"/>
    <property type="match status" value="2"/>
</dbReference>
<evidence type="ECO:0000259" key="11">
    <source>
        <dbReference type="Pfam" id="PF00133"/>
    </source>
</evidence>
<dbReference type="PROSITE" id="PS00178">
    <property type="entry name" value="AA_TRNA_LIGASE_I"/>
    <property type="match status" value="1"/>
</dbReference>
<keyword evidence="6 10" id="KW-0648">Protein biosynthesis</keyword>